<keyword evidence="1" id="KW-0812">Transmembrane</keyword>
<gene>
    <name evidence="2" type="ORF">FRV6_16810</name>
</gene>
<feature type="transmembrane region" description="Helical" evidence="1">
    <location>
        <begin position="21"/>
        <end position="41"/>
    </location>
</feature>
<name>A0A2H3TVM6_FUSOX</name>
<sequence length="71" mass="7917">MSSKDSTGVHRPTRGVRRKRNEYALIAWYAVSVALAAKILICGHVNAAQSADPSVAIHVVATYRLHWYRIL</sequence>
<accession>A0A2H3TVM6</accession>
<keyword evidence="1" id="KW-1133">Transmembrane helix</keyword>
<dbReference type="OrthoDB" id="10442895at2759"/>
<dbReference type="EMBL" id="FMJY01000012">
    <property type="protein sequence ID" value="SCO92682.1"/>
    <property type="molecule type" value="Genomic_DNA"/>
</dbReference>
<dbReference type="AlphaFoldDB" id="A0A2H3TVM6"/>
<proteinExistence type="predicted"/>
<evidence type="ECO:0000313" key="3">
    <source>
        <dbReference type="Proteomes" id="UP000219369"/>
    </source>
</evidence>
<organism evidence="2 3">
    <name type="scientific">Fusarium oxysporum</name>
    <name type="common">Fusarium vascular wilt</name>
    <dbReference type="NCBI Taxonomy" id="5507"/>
    <lineage>
        <taxon>Eukaryota</taxon>
        <taxon>Fungi</taxon>
        <taxon>Dikarya</taxon>
        <taxon>Ascomycota</taxon>
        <taxon>Pezizomycotina</taxon>
        <taxon>Sordariomycetes</taxon>
        <taxon>Hypocreomycetidae</taxon>
        <taxon>Hypocreales</taxon>
        <taxon>Nectriaceae</taxon>
        <taxon>Fusarium</taxon>
        <taxon>Fusarium oxysporum species complex</taxon>
    </lineage>
</organism>
<evidence type="ECO:0000313" key="2">
    <source>
        <dbReference type="EMBL" id="SCO92682.1"/>
    </source>
</evidence>
<evidence type="ECO:0000256" key="1">
    <source>
        <dbReference type="SAM" id="Phobius"/>
    </source>
</evidence>
<keyword evidence="1" id="KW-0472">Membrane</keyword>
<reference evidence="3" key="1">
    <citation type="submission" date="2016-09" db="EMBL/GenBank/DDBJ databases">
        <authorList>
            <person name="Guldener U."/>
        </authorList>
    </citation>
    <scope>NUCLEOTIDE SEQUENCE [LARGE SCALE GENOMIC DNA]</scope>
    <source>
        <strain evidence="3">V64-1</strain>
    </source>
</reference>
<protein>
    <submittedName>
        <fullName evidence="2">Uncharacterized protein</fullName>
    </submittedName>
</protein>
<dbReference type="Proteomes" id="UP000219369">
    <property type="component" value="Unassembled WGS sequence"/>
</dbReference>